<reference evidence="1" key="1">
    <citation type="submission" date="2020-05" db="EMBL/GenBank/DDBJ databases">
        <authorList>
            <person name="Chiriac C."/>
            <person name="Salcher M."/>
            <person name="Ghai R."/>
            <person name="Kavagutti S V."/>
        </authorList>
    </citation>
    <scope>NUCLEOTIDE SEQUENCE</scope>
</reference>
<evidence type="ECO:0000313" key="1">
    <source>
        <dbReference type="EMBL" id="CAB4998213.1"/>
    </source>
</evidence>
<name>A0A6J7P4Z8_9ZZZZ</name>
<protein>
    <submittedName>
        <fullName evidence="1">Unannotated protein</fullName>
    </submittedName>
</protein>
<dbReference type="EMBL" id="CAFBON010000174">
    <property type="protein sequence ID" value="CAB4998213.1"/>
    <property type="molecule type" value="Genomic_DNA"/>
</dbReference>
<sequence>MTRGGITLGELTIDEHRRGQRSRHTLRTVVGRVLLTEDRQVVDGRRDLRLAIRTRTDMYHVVRTSRRDCGGNRRVARVRARRIRRRGVLQRYSATLDPDRSARGRRTACNEVTNDHGALSTLSRLGADRTVPGGWPTIAEWRTPTATTVVDDVVFAATAATELGTAGRLDRRSGITRVGVAARSAATRATEGEGVLTAVELVGASATTAATEGARVAREQRG</sequence>
<proteinExistence type="predicted"/>
<dbReference type="AlphaFoldDB" id="A0A6J7P4Z8"/>
<organism evidence="1">
    <name type="scientific">freshwater metagenome</name>
    <dbReference type="NCBI Taxonomy" id="449393"/>
    <lineage>
        <taxon>unclassified sequences</taxon>
        <taxon>metagenomes</taxon>
        <taxon>ecological metagenomes</taxon>
    </lineage>
</organism>
<gene>
    <name evidence="1" type="ORF">UFOPK3954_01588</name>
</gene>
<accession>A0A6J7P4Z8</accession>